<dbReference type="AlphaFoldDB" id="S5DKA0"/>
<sequence length="100" mass="11255">MGQIIEVKTTKLNKTVIFDLNRSVSGQEGMTFNNISDASLISDVSGKLALKLFQEIDDIETIFIQSNIVTVNFYRNIGNDASHIENTLKNFFIFYKDGSN</sequence>
<dbReference type="InterPro" id="IPR036498">
    <property type="entry name" value="Nfu/NifU_N_sf"/>
</dbReference>
<proteinExistence type="predicted"/>
<dbReference type="EMBL" id="KC811126">
    <property type="protein sequence ID" value="AGQ19256.1"/>
    <property type="molecule type" value="Genomic_DNA"/>
</dbReference>
<dbReference type="Gene3D" id="3.30.1370.70">
    <property type="entry name" value="Scaffold protein Nfu/NifU, N-terminal domain"/>
    <property type="match status" value="1"/>
</dbReference>
<evidence type="ECO:0000313" key="1">
    <source>
        <dbReference type="EMBL" id="AGQ19256.1"/>
    </source>
</evidence>
<accession>S5DKA0</accession>
<name>S5DKA0_9ACTN</name>
<protein>
    <submittedName>
        <fullName evidence="1">MedDCM-OCT-S31-C51-cds28</fullName>
    </submittedName>
</protein>
<organism evidence="1">
    <name type="scientific">Candidatus Actinomarina minuta</name>
    <dbReference type="NCBI Taxonomy" id="1389454"/>
    <lineage>
        <taxon>Bacteria</taxon>
        <taxon>Bacillati</taxon>
        <taxon>Actinomycetota</taxon>
        <taxon>Actinomycetes</taxon>
        <taxon>Candidatus Actinomarinidae</taxon>
        <taxon>Candidatus Actinomarinales</taxon>
        <taxon>Candidatus Actinomarineae</taxon>
        <taxon>Candidatus Actinomarinaceae</taxon>
        <taxon>Candidatus Actinomarina</taxon>
    </lineage>
</organism>
<reference evidence="1" key="1">
    <citation type="journal article" date="2013" name="Sci. Rep.">
        <title>Metagenomics uncovers a new group of low GC and ultra-small marine Actinobacteria.</title>
        <authorList>
            <person name="Ghai R."/>
            <person name="Mizuno C.M."/>
            <person name="Picazo A."/>
            <person name="Camacho A."/>
            <person name="Rodriguez-Valera F."/>
        </authorList>
    </citation>
    <scope>NUCLEOTIDE SEQUENCE</scope>
</reference>